<sequence length="145" mass="16780">MTVSVKMLACMVRRSRLSRMRQPTSPKYQSFRKYVDTTNGMVERLMMEMYMEVAKRMEWHITTSVYTLPDTPTRYTTERSVPNVERFSVHDSKRNVKIPDIAKFISTGPPLLHRPRQVDHKSVLLLERARKPSAPSALVPLTGSN</sequence>
<organism evidence="1 2">
    <name type="scientific">Liparis tanakae</name>
    <name type="common">Tanaka's snailfish</name>
    <dbReference type="NCBI Taxonomy" id="230148"/>
    <lineage>
        <taxon>Eukaryota</taxon>
        <taxon>Metazoa</taxon>
        <taxon>Chordata</taxon>
        <taxon>Craniata</taxon>
        <taxon>Vertebrata</taxon>
        <taxon>Euteleostomi</taxon>
        <taxon>Actinopterygii</taxon>
        <taxon>Neopterygii</taxon>
        <taxon>Teleostei</taxon>
        <taxon>Neoteleostei</taxon>
        <taxon>Acanthomorphata</taxon>
        <taxon>Eupercaria</taxon>
        <taxon>Perciformes</taxon>
        <taxon>Cottioidei</taxon>
        <taxon>Cottales</taxon>
        <taxon>Liparidae</taxon>
        <taxon>Liparis</taxon>
    </lineage>
</organism>
<comment type="caution">
    <text evidence="1">The sequence shown here is derived from an EMBL/GenBank/DDBJ whole genome shotgun (WGS) entry which is preliminary data.</text>
</comment>
<keyword evidence="2" id="KW-1185">Reference proteome</keyword>
<proteinExistence type="predicted"/>
<protein>
    <submittedName>
        <fullName evidence="1">Uncharacterized protein</fullName>
    </submittedName>
</protein>
<evidence type="ECO:0000313" key="2">
    <source>
        <dbReference type="Proteomes" id="UP000314294"/>
    </source>
</evidence>
<dbReference type="EMBL" id="SRLO01000701">
    <property type="protein sequence ID" value="TNN48339.1"/>
    <property type="molecule type" value="Genomic_DNA"/>
</dbReference>
<name>A0A4Z2G497_9TELE</name>
<dbReference type="Proteomes" id="UP000314294">
    <property type="component" value="Unassembled WGS sequence"/>
</dbReference>
<gene>
    <name evidence="1" type="ORF">EYF80_041457</name>
</gene>
<evidence type="ECO:0000313" key="1">
    <source>
        <dbReference type="EMBL" id="TNN48339.1"/>
    </source>
</evidence>
<reference evidence="1 2" key="1">
    <citation type="submission" date="2019-03" db="EMBL/GenBank/DDBJ databases">
        <title>First draft genome of Liparis tanakae, snailfish: a comprehensive survey of snailfish specific genes.</title>
        <authorList>
            <person name="Kim W."/>
            <person name="Song I."/>
            <person name="Jeong J.-H."/>
            <person name="Kim D."/>
            <person name="Kim S."/>
            <person name="Ryu S."/>
            <person name="Song J.Y."/>
            <person name="Lee S.K."/>
        </authorList>
    </citation>
    <scope>NUCLEOTIDE SEQUENCE [LARGE SCALE GENOMIC DNA]</scope>
    <source>
        <tissue evidence="1">Muscle</tissue>
    </source>
</reference>
<dbReference type="AlphaFoldDB" id="A0A4Z2G497"/>
<accession>A0A4Z2G497</accession>